<comment type="similarity">
    <text evidence="2">Belongs to the GerABKC lipoprotein family.</text>
</comment>
<evidence type="ECO:0000256" key="5">
    <source>
        <dbReference type="ARBA" id="ARBA00023136"/>
    </source>
</evidence>
<evidence type="ECO:0000256" key="3">
    <source>
        <dbReference type="ARBA" id="ARBA00022544"/>
    </source>
</evidence>
<dbReference type="InterPro" id="IPR038501">
    <property type="entry name" value="Spore_GerAC_C_sf"/>
</dbReference>
<dbReference type="Gene3D" id="3.30.300.210">
    <property type="entry name" value="Nutrient germinant receptor protein C, domain 3"/>
    <property type="match status" value="1"/>
</dbReference>
<evidence type="ECO:0000256" key="1">
    <source>
        <dbReference type="ARBA" id="ARBA00004635"/>
    </source>
</evidence>
<dbReference type="Pfam" id="PF25198">
    <property type="entry name" value="Spore_GerAC_N"/>
    <property type="match status" value="1"/>
</dbReference>
<dbReference type="PANTHER" id="PTHR35789">
    <property type="entry name" value="SPORE GERMINATION PROTEIN B3"/>
    <property type="match status" value="1"/>
</dbReference>
<keyword evidence="4" id="KW-0732">Signal</keyword>
<evidence type="ECO:0000256" key="4">
    <source>
        <dbReference type="ARBA" id="ARBA00022729"/>
    </source>
</evidence>
<evidence type="ECO:0000259" key="8">
    <source>
        <dbReference type="Pfam" id="PF05504"/>
    </source>
</evidence>
<protein>
    <submittedName>
        <fullName evidence="10">Ger(X)C family spore germination protein</fullName>
    </submittedName>
</protein>
<evidence type="ECO:0000256" key="2">
    <source>
        <dbReference type="ARBA" id="ARBA00007886"/>
    </source>
</evidence>
<comment type="subcellular location">
    <subcellularLocation>
        <location evidence="1">Membrane</location>
        <topology evidence="1">Lipid-anchor</topology>
    </subcellularLocation>
</comment>
<dbReference type="Proteomes" id="UP001168694">
    <property type="component" value="Unassembled WGS sequence"/>
</dbReference>
<dbReference type="Pfam" id="PF05504">
    <property type="entry name" value="Spore_GerAC"/>
    <property type="match status" value="1"/>
</dbReference>
<evidence type="ECO:0000256" key="6">
    <source>
        <dbReference type="ARBA" id="ARBA00023139"/>
    </source>
</evidence>
<sequence>MNLFLSRKFIITLTSLLLLSSSFLLTGCWDRKEVNDMAMVLGAAIDKSKGKNSIELTIQTLNPRNVSNGQQGTGGRGSIISVRSAVGKNMADAASKLQTKISRQIFWGHCKIFILGKKLAKQGGLDPEIDFLLRHPEPRENAHLFVSDGKAADVMELMPPLDQYEGEALRRLAQMRTGAAVTVNEFEEMLTGDAGGAILPLIKILPRLHGEEKKETSAYIAGTAIFKKDKMIGQINARVTRGLLWLRDEIKVLSITVYPKRRQTIALDPIRQKTRLVPKIKNGKWTITAKITSENTIVENGTHLDAMSLDVVKQIEDKANKALNQRINESLSQVQKGMNVDVFGFAEAFHRKYPKEWEKVKDHWDKVLPKVVVNTDIRMRIRRPGLSTTPAGLKKEEIKEK</sequence>
<keyword evidence="6" id="KW-0564">Palmitate</keyword>
<dbReference type="EMBL" id="JAUHLN010000002">
    <property type="protein sequence ID" value="MDN4073172.1"/>
    <property type="molecule type" value="Genomic_DNA"/>
</dbReference>
<dbReference type="RefSeq" id="WP_290399315.1">
    <property type="nucleotide sequence ID" value="NZ_JAUHLN010000002.1"/>
</dbReference>
<keyword evidence="5" id="KW-0472">Membrane</keyword>
<evidence type="ECO:0000256" key="7">
    <source>
        <dbReference type="ARBA" id="ARBA00023288"/>
    </source>
</evidence>
<organism evidence="10 11">
    <name type="scientific">Fictibacillus terranigra</name>
    <dbReference type="NCBI Taxonomy" id="3058424"/>
    <lineage>
        <taxon>Bacteria</taxon>
        <taxon>Bacillati</taxon>
        <taxon>Bacillota</taxon>
        <taxon>Bacilli</taxon>
        <taxon>Bacillales</taxon>
        <taxon>Fictibacillaceae</taxon>
        <taxon>Fictibacillus</taxon>
    </lineage>
</organism>
<dbReference type="Gene3D" id="6.20.190.10">
    <property type="entry name" value="Nutrient germinant receptor protein C, domain 1"/>
    <property type="match status" value="1"/>
</dbReference>
<dbReference type="InterPro" id="IPR008844">
    <property type="entry name" value="Spore_GerAC-like"/>
</dbReference>
<dbReference type="NCBIfam" id="TIGR02887">
    <property type="entry name" value="spore_ger_x_C"/>
    <property type="match status" value="1"/>
</dbReference>
<dbReference type="PANTHER" id="PTHR35789:SF1">
    <property type="entry name" value="SPORE GERMINATION PROTEIN B3"/>
    <property type="match status" value="1"/>
</dbReference>
<dbReference type="InterPro" id="IPR057336">
    <property type="entry name" value="GerAC_N"/>
</dbReference>
<gene>
    <name evidence="10" type="ORF">QYF49_09150</name>
</gene>
<name>A0ABT8E5I2_9BACL</name>
<dbReference type="InterPro" id="IPR046953">
    <property type="entry name" value="Spore_GerAC-like_C"/>
</dbReference>
<evidence type="ECO:0000313" key="10">
    <source>
        <dbReference type="EMBL" id="MDN4073172.1"/>
    </source>
</evidence>
<feature type="domain" description="Spore germination GerAC-like C-terminal" evidence="8">
    <location>
        <begin position="222"/>
        <end position="385"/>
    </location>
</feature>
<reference evidence="10" key="1">
    <citation type="submission" date="2023-06" db="EMBL/GenBank/DDBJ databases">
        <title>Draft Genome Sequences of Representative Paenibacillus Polymyxa, Bacillus cereus, Fictibacillus sp., and Brevibacillus agri Strains Isolated from Amazonian Dark Earth.</title>
        <authorList>
            <person name="Pellegrinetti T.A."/>
            <person name="Cunha I.C.M."/>
            <person name="Chaves M.G."/>
            <person name="Freitas A.S."/>
            <person name="Silva A.V.R."/>
            <person name="Tsai S.M."/>
            <person name="Mendes L.W."/>
        </authorList>
    </citation>
    <scope>NUCLEOTIDE SEQUENCE</scope>
    <source>
        <strain evidence="10">CENA-BCM004</strain>
    </source>
</reference>
<proteinExistence type="inferred from homology"/>
<keyword evidence="3" id="KW-0309">Germination</keyword>
<keyword evidence="11" id="KW-1185">Reference proteome</keyword>
<comment type="caution">
    <text evidence="10">The sequence shown here is derived from an EMBL/GenBank/DDBJ whole genome shotgun (WGS) entry which is preliminary data.</text>
</comment>
<evidence type="ECO:0000259" key="9">
    <source>
        <dbReference type="Pfam" id="PF25198"/>
    </source>
</evidence>
<keyword evidence="7" id="KW-0449">Lipoprotein</keyword>
<feature type="domain" description="Spore germination protein N-terminal" evidence="9">
    <location>
        <begin position="30"/>
        <end position="204"/>
    </location>
</feature>
<dbReference type="PROSITE" id="PS51257">
    <property type="entry name" value="PROKAR_LIPOPROTEIN"/>
    <property type="match status" value="1"/>
</dbReference>
<evidence type="ECO:0000313" key="11">
    <source>
        <dbReference type="Proteomes" id="UP001168694"/>
    </source>
</evidence>
<accession>A0ABT8E5I2</accession>